<comment type="caution">
    <text evidence="6">The sequence shown here is derived from an EMBL/GenBank/DDBJ whole genome shotgun (WGS) entry which is preliminary data.</text>
</comment>
<feature type="transmembrane region" description="Helical" evidence="5">
    <location>
        <begin position="313"/>
        <end position="337"/>
    </location>
</feature>
<dbReference type="InterPro" id="IPR036770">
    <property type="entry name" value="Ankyrin_rpt-contain_sf"/>
</dbReference>
<proteinExistence type="predicted"/>
<keyword evidence="5" id="KW-1133">Transmembrane helix</keyword>
<evidence type="ECO:0000256" key="3">
    <source>
        <dbReference type="PROSITE-ProRule" id="PRU00023"/>
    </source>
</evidence>
<feature type="compositionally biased region" description="Basic and acidic residues" evidence="4">
    <location>
        <begin position="259"/>
        <end position="272"/>
    </location>
</feature>
<feature type="compositionally biased region" description="Low complexity" evidence="4">
    <location>
        <begin position="375"/>
        <end position="390"/>
    </location>
</feature>
<dbReference type="Pfam" id="PF12796">
    <property type="entry name" value="Ank_2"/>
    <property type="match status" value="1"/>
</dbReference>
<dbReference type="InterPro" id="IPR002110">
    <property type="entry name" value="Ankyrin_rpt"/>
</dbReference>
<protein>
    <submittedName>
        <fullName evidence="6">Uncharacterized protein</fullName>
    </submittedName>
</protein>
<dbReference type="PROSITE" id="PS50088">
    <property type="entry name" value="ANK_REPEAT"/>
    <property type="match status" value="1"/>
</dbReference>
<evidence type="ECO:0000256" key="4">
    <source>
        <dbReference type="SAM" id="MobiDB-lite"/>
    </source>
</evidence>
<gene>
    <name evidence="6" type="ORF">PCOR1329_LOCUS50984</name>
</gene>
<evidence type="ECO:0000313" key="6">
    <source>
        <dbReference type="EMBL" id="CAK0862623.1"/>
    </source>
</evidence>
<keyword evidence="5" id="KW-0812">Transmembrane</keyword>
<dbReference type="SMART" id="SM00248">
    <property type="entry name" value="ANK"/>
    <property type="match status" value="3"/>
</dbReference>
<sequence length="390" mass="42367">MSDVMSVGHESKDLTAYCDICKCELSIARTWYHASGNLDVCKAHFDEIATAKRDWNKYNIVRHIDDLGNEVDAYVRKPVAHIFQTSSAEAKLAALIMNRMSCPTVTVDLVIRCLITAPPQDFFEAALQGEVETSRRMLAWDGALLYAVDLDGELDLKGATGLTHAVASGSAKLVDFLVSARADVMATSELGNTALLVAADTGQVDLVRILLAGSPCGTLAARHRNKFGQTALHWGAVALHNALDVSELLLEEPVPRRPDRRGVGRAPLERASRRVRPSGRARLRARERPAEVCLVSLLSTTTTTISWRGGAPLLLLFLLLLLLLLLLLSVLLLLLVLHLLPPRQLMGVVAENRPITAERGPREEPHLVAHRVARRGSGPASASGGPRRAP</sequence>
<evidence type="ECO:0000256" key="1">
    <source>
        <dbReference type="ARBA" id="ARBA00022737"/>
    </source>
</evidence>
<feature type="region of interest" description="Disordered" evidence="4">
    <location>
        <begin position="259"/>
        <end position="280"/>
    </location>
</feature>
<keyword evidence="7" id="KW-1185">Reference proteome</keyword>
<dbReference type="PANTHER" id="PTHR24173">
    <property type="entry name" value="ANKYRIN REPEAT CONTAINING"/>
    <property type="match status" value="1"/>
</dbReference>
<dbReference type="Gene3D" id="1.25.40.20">
    <property type="entry name" value="Ankyrin repeat-containing domain"/>
    <property type="match status" value="1"/>
</dbReference>
<evidence type="ECO:0000256" key="5">
    <source>
        <dbReference type="SAM" id="Phobius"/>
    </source>
</evidence>
<organism evidence="6 7">
    <name type="scientific">Prorocentrum cordatum</name>
    <dbReference type="NCBI Taxonomy" id="2364126"/>
    <lineage>
        <taxon>Eukaryota</taxon>
        <taxon>Sar</taxon>
        <taxon>Alveolata</taxon>
        <taxon>Dinophyceae</taxon>
        <taxon>Prorocentrales</taxon>
        <taxon>Prorocentraceae</taxon>
        <taxon>Prorocentrum</taxon>
    </lineage>
</organism>
<accession>A0ABN9URM5</accession>
<name>A0ABN9URM5_9DINO</name>
<dbReference type="EMBL" id="CAUYUJ010016176">
    <property type="protein sequence ID" value="CAK0862623.1"/>
    <property type="molecule type" value="Genomic_DNA"/>
</dbReference>
<feature type="repeat" description="ANK" evidence="3">
    <location>
        <begin position="157"/>
        <end position="189"/>
    </location>
</feature>
<dbReference type="PANTHER" id="PTHR24173:SF74">
    <property type="entry name" value="ANKYRIN REPEAT DOMAIN-CONTAINING PROTEIN 16"/>
    <property type="match status" value="1"/>
</dbReference>
<keyword evidence="5" id="KW-0472">Membrane</keyword>
<feature type="region of interest" description="Disordered" evidence="4">
    <location>
        <begin position="357"/>
        <end position="390"/>
    </location>
</feature>
<dbReference type="SUPFAM" id="SSF48403">
    <property type="entry name" value="Ankyrin repeat"/>
    <property type="match status" value="1"/>
</dbReference>
<evidence type="ECO:0000313" key="7">
    <source>
        <dbReference type="Proteomes" id="UP001189429"/>
    </source>
</evidence>
<keyword evidence="2 3" id="KW-0040">ANK repeat</keyword>
<reference evidence="6" key="1">
    <citation type="submission" date="2023-10" db="EMBL/GenBank/DDBJ databases">
        <authorList>
            <person name="Chen Y."/>
            <person name="Shah S."/>
            <person name="Dougan E. K."/>
            <person name="Thang M."/>
            <person name="Chan C."/>
        </authorList>
    </citation>
    <scope>NUCLEOTIDE SEQUENCE [LARGE SCALE GENOMIC DNA]</scope>
</reference>
<evidence type="ECO:0000256" key="2">
    <source>
        <dbReference type="ARBA" id="ARBA00023043"/>
    </source>
</evidence>
<keyword evidence="1" id="KW-0677">Repeat</keyword>
<dbReference type="Proteomes" id="UP001189429">
    <property type="component" value="Unassembled WGS sequence"/>
</dbReference>